<reference evidence="1 2" key="1">
    <citation type="submission" date="2019-02" db="EMBL/GenBank/DDBJ databases">
        <title>Deep-cultivation of Planctomycetes and their phenomic and genomic characterization uncovers novel biology.</title>
        <authorList>
            <person name="Wiegand S."/>
            <person name="Jogler M."/>
            <person name="Boedeker C."/>
            <person name="Pinto D."/>
            <person name="Vollmers J."/>
            <person name="Rivas-Marin E."/>
            <person name="Kohn T."/>
            <person name="Peeters S.H."/>
            <person name="Heuer A."/>
            <person name="Rast P."/>
            <person name="Oberbeckmann S."/>
            <person name="Bunk B."/>
            <person name="Jeske O."/>
            <person name="Meyerdierks A."/>
            <person name="Storesund J.E."/>
            <person name="Kallscheuer N."/>
            <person name="Luecker S."/>
            <person name="Lage O.M."/>
            <person name="Pohl T."/>
            <person name="Merkel B.J."/>
            <person name="Hornburger P."/>
            <person name="Mueller R.-W."/>
            <person name="Bruemmer F."/>
            <person name="Labrenz M."/>
            <person name="Spormann A.M."/>
            <person name="Op den Camp H."/>
            <person name="Overmann J."/>
            <person name="Amann R."/>
            <person name="Jetten M.S.M."/>
            <person name="Mascher T."/>
            <person name="Medema M.H."/>
            <person name="Devos D.P."/>
            <person name="Kaster A.-K."/>
            <person name="Ovreas L."/>
            <person name="Rohde M."/>
            <person name="Galperin M.Y."/>
            <person name="Jogler C."/>
        </authorList>
    </citation>
    <scope>NUCLEOTIDE SEQUENCE [LARGE SCALE GENOMIC DNA]</scope>
    <source>
        <strain evidence="1 2">SV_7m_r</strain>
    </source>
</reference>
<sequence length="404" mass="45836">MSRQFSIPTILRMVPNELLQEFFVILGHSEFDPCWPQLGKRELDPMLDYITDLPASQAAQIDQELQAVYELSCQSGMSAITESAKLHGVGDLPLLMPQEMSVHGRAMWTRLNYPEVFNTAQLLHEVDHLSWWRKRNDLPATEPVVSPETIRQLEHGISCLLKDQGRGRLCTIETYRRGDVHYFFAYPDDYSETAHKHDDAGNLIPVVINKTMQVVFAYDQSAGSLETYAKLPKRMKEGLENCFAACILGGTLSDQSPTKTFEMNQLKDPDFHLQTDPQDCVAAQVVRMRIAHQSNGRKLDVAIDRTNPGESIYRAIQETLQSDVRSLSQWNIISVAIHFEFLPKADRKPGRQTITVSFPNTCNVRSERSERIEIIQKYLRRWNIDCGRSTQTASHTLGATAATV</sequence>
<organism evidence="1 2">
    <name type="scientific">Stieleria bergensis</name>
    <dbReference type="NCBI Taxonomy" id="2528025"/>
    <lineage>
        <taxon>Bacteria</taxon>
        <taxon>Pseudomonadati</taxon>
        <taxon>Planctomycetota</taxon>
        <taxon>Planctomycetia</taxon>
        <taxon>Pirellulales</taxon>
        <taxon>Pirellulaceae</taxon>
        <taxon>Stieleria</taxon>
    </lineage>
</organism>
<evidence type="ECO:0000313" key="1">
    <source>
        <dbReference type="EMBL" id="QDT62455.1"/>
    </source>
</evidence>
<keyword evidence="2" id="KW-1185">Reference proteome</keyword>
<accession>A0A517T244</accession>
<dbReference type="AlphaFoldDB" id="A0A517T244"/>
<gene>
    <name evidence="1" type="ORF">SV7mr_50030</name>
</gene>
<dbReference type="RefSeq" id="WP_145277238.1">
    <property type="nucleotide sequence ID" value="NZ_CP036272.1"/>
</dbReference>
<dbReference type="EMBL" id="CP036272">
    <property type="protein sequence ID" value="QDT62455.1"/>
    <property type="molecule type" value="Genomic_DNA"/>
</dbReference>
<name>A0A517T244_9BACT</name>
<protein>
    <submittedName>
        <fullName evidence="1">Uncharacterized protein</fullName>
    </submittedName>
</protein>
<evidence type="ECO:0000313" key="2">
    <source>
        <dbReference type="Proteomes" id="UP000315003"/>
    </source>
</evidence>
<proteinExistence type="predicted"/>
<dbReference type="OrthoDB" id="232531at2"/>
<dbReference type="Proteomes" id="UP000315003">
    <property type="component" value="Chromosome"/>
</dbReference>